<keyword evidence="4" id="KW-1185">Reference proteome</keyword>
<proteinExistence type="predicted"/>
<protein>
    <submittedName>
        <fullName evidence="3">Uncharacterized protein</fullName>
    </submittedName>
</protein>
<organism evidence="3 4">
    <name type="scientific">Lentithecium fluviatile CBS 122367</name>
    <dbReference type="NCBI Taxonomy" id="1168545"/>
    <lineage>
        <taxon>Eukaryota</taxon>
        <taxon>Fungi</taxon>
        <taxon>Dikarya</taxon>
        <taxon>Ascomycota</taxon>
        <taxon>Pezizomycotina</taxon>
        <taxon>Dothideomycetes</taxon>
        <taxon>Pleosporomycetidae</taxon>
        <taxon>Pleosporales</taxon>
        <taxon>Massarineae</taxon>
        <taxon>Lentitheciaceae</taxon>
        <taxon>Lentithecium</taxon>
    </lineage>
</organism>
<feature type="transmembrane region" description="Helical" evidence="2">
    <location>
        <begin position="196"/>
        <end position="219"/>
    </location>
</feature>
<dbReference type="Proteomes" id="UP000799291">
    <property type="component" value="Unassembled WGS sequence"/>
</dbReference>
<dbReference type="OrthoDB" id="5353310at2759"/>
<dbReference type="AlphaFoldDB" id="A0A6G1ICZ6"/>
<reference evidence="3" key="1">
    <citation type="journal article" date="2020" name="Stud. Mycol.">
        <title>101 Dothideomycetes genomes: a test case for predicting lifestyles and emergence of pathogens.</title>
        <authorList>
            <person name="Haridas S."/>
            <person name="Albert R."/>
            <person name="Binder M."/>
            <person name="Bloem J."/>
            <person name="Labutti K."/>
            <person name="Salamov A."/>
            <person name="Andreopoulos B."/>
            <person name="Baker S."/>
            <person name="Barry K."/>
            <person name="Bills G."/>
            <person name="Bluhm B."/>
            <person name="Cannon C."/>
            <person name="Castanera R."/>
            <person name="Culley D."/>
            <person name="Daum C."/>
            <person name="Ezra D."/>
            <person name="Gonzalez J."/>
            <person name="Henrissat B."/>
            <person name="Kuo A."/>
            <person name="Liang C."/>
            <person name="Lipzen A."/>
            <person name="Lutzoni F."/>
            <person name="Magnuson J."/>
            <person name="Mondo S."/>
            <person name="Nolan M."/>
            <person name="Ohm R."/>
            <person name="Pangilinan J."/>
            <person name="Park H.-J."/>
            <person name="Ramirez L."/>
            <person name="Alfaro M."/>
            <person name="Sun H."/>
            <person name="Tritt A."/>
            <person name="Yoshinaga Y."/>
            <person name="Zwiers L.-H."/>
            <person name="Turgeon B."/>
            <person name="Goodwin S."/>
            <person name="Spatafora J."/>
            <person name="Crous P."/>
            <person name="Grigoriev I."/>
        </authorList>
    </citation>
    <scope>NUCLEOTIDE SEQUENCE</scope>
    <source>
        <strain evidence="3">CBS 122367</strain>
    </source>
</reference>
<keyword evidence="2" id="KW-0472">Membrane</keyword>
<feature type="compositionally biased region" description="Basic and acidic residues" evidence="1">
    <location>
        <begin position="90"/>
        <end position="101"/>
    </location>
</feature>
<gene>
    <name evidence="3" type="ORF">K458DRAFT_397524</name>
</gene>
<keyword evidence="2" id="KW-0812">Transmembrane</keyword>
<feature type="region of interest" description="Disordered" evidence="1">
    <location>
        <begin position="47"/>
        <end position="138"/>
    </location>
</feature>
<keyword evidence="2" id="KW-1133">Transmembrane helix</keyword>
<sequence>MGTINDPNFWKRFSVAVHQSDAEKAELASRPDLKHSYVALEICETTNPFSPITTPTSQCPSTPSYHHTPLSPVAPRSASPSSAPAATQLGERHRGAEEPHAKGRTPTPPRTPTRLQKKPSNAHARPTPRPDKSPRRPSLAHIHAPFTRHTNTSHLTLGLSGRPPSRFKFWTSVTADPSNRDSWLEGQRRKRKQRTWICWAFWVGFVVLVGGVVAAILVLRARGVI</sequence>
<evidence type="ECO:0000256" key="2">
    <source>
        <dbReference type="SAM" id="Phobius"/>
    </source>
</evidence>
<dbReference type="EMBL" id="MU005646">
    <property type="protein sequence ID" value="KAF2675853.1"/>
    <property type="molecule type" value="Genomic_DNA"/>
</dbReference>
<name>A0A6G1ICZ6_9PLEO</name>
<evidence type="ECO:0000313" key="4">
    <source>
        <dbReference type="Proteomes" id="UP000799291"/>
    </source>
</evidence>
<evidence type="ECO:0000313" key="3">
    <source>
        <dbReference type="EMBL" id="KAF2675853.1"/>
    </source>
</evidence>
<feature type="compositionally biased region" description="Low complexity" evidence="1">
    <location>
        <begin position="50"/>
        <end position="86"/>
    </location>
</feature>
<evidence type="ECO:0000256" key="1">
    <source>
        <dbReference type="SAM" id="MobiDB-lite"/>
    </source>
</evidence>
<accession>A0A6G1ICZ6</accession>